<proteinExistence type="inferred from homology"/>
<dbReference type="EMBL" id="SULI01000009">
    <property type="protein sequence ID" value="TKZ20775.1"/>
    <property type="molecule type" value="Genomic_DNA"/>
</dbReference>
<dbReference type="InterPro" id="IPR000889">
    <property type="entry name" value="Glutathione_peroxidase"/>
</dbReference>
<evidence type="ECO:0000256" key="5">
    <source>
        <dbReference type="RuleBase" id="RU000499"/>
    </source>
</evidence>
<name>A0A4U7N4S3_9RHOB</name>
<evidence type="ECO:0000256" key="1">
    <source>
        <dbReference type="ARBA" id="ARBA00006926"/>
    </source>
</evidence>
<feature type="active site" evidence="4">
    <location>
        <position position="53"/>
    </location>
</feature>
<evidence type="ECO:0000313" key="6">
    <source>
        <dbReference type="EMBL" id="TKZ20775.1"/>
    </source>
</evidence>
<comment type="caution">
    <text evidence="6">The sequence shown here is derived from an EMBL/GenBank/DDBJ whole genome shotgun (WGS) entry which is preliminary data.</text>
</comment>
<evidence type="ECO:0000256" key="3">
    <source>
        <dbReference type="ARBA" id="ARBA00023002"/>
    </source>
</evidence>
<protein>
    <recommendedName>
        <fullName evidence="5">Glutathione peroxidase</fullName>
    </recommendedName>
</protein>
<comment type="similarity">
    <text evidence="1 5">Belongs to the glutathione peroxidase family.</text>
</comment>
<dbReference type="PIRSF" id="PIRSF000303">
    <property type="entry name" value="Glutathion_perox"/>
    <property type="match status" value="1"/>
</dbReference>
<dbReference type="SUPFAM" id="SSF52833">
    <property type="entry name" value="Thioredoxin-like"/>
    <property type="match status" value="1"/>
</dbReference>
<keyword evidence="3 5" id="KW-0560">Oxidoreductase</keyword>
<evidence type="ECO:0000256" key="4">
    <source>
        <dbReference type="PIRSR" id="PIRSR000303-1"/>
    </source>
</evidence>
<dbReference type="GO" id="GO:0034599">
    <property type="term" value="P:cellular response to oxidative stress"/>
    <property type="evidence" value="ECO:0007669"/>
    <property type="project" value="TreeGrafter"/>
</dbReference>
<evidence type="ECO:0000313" key="7">
    <source>
        <dbReference type="Proteomes" id="UP000306575"/>
    </source>
</evidence>
<dbReference type="PANTHER" id="PTHR11592">
    <property type="entry name" value="GLUTATHIONE PEROXIDASE"/>
    <property type="match status" value="1"/>
</dbReference>
<dbReference type="GO" id="GO:0004601">
    <property type="term" value="F:peroxidase activity"/>
    <property type="evidence" value="ECO:0007669"/>
    <property type="project" value="UniProtKB-KW"/>
</dbReference>
<dbReference type="Gene3D" id="3.40.30.10">
    <property type="entry name" value="Glutaredoxin"/>
    <property type="match status" value="1"/>
</dbReference>
<evidence type="ECO:0000256" key="2">
    <source>
        <dbReference type="ARBA" id="ARBA00022559"/>
    </source>
</evidence>
<dbReference type="Proteomes" id="UP000306575">
    <property type="component" value="Unassembled WGS sequence"/>
</dbReference>
<dbReference type="OrthoDB" id="9785502at2"/>
<gene>
    <name evidence="6" type="ORF">FAP39_09640</name>
</gene>
<organism evidence="6 7">
    <name type="scientific">Shimia litoralis</name>
    <dbReference type="NCBI Taxonomy" id="420403"/>
    <lineage>
        <taxon>Bacteria</taxon>
        <taxon>Pseudomonadati</taxon>
        <taxon>Pseudomonadota</taxon>
        <taxon>Alphaproteobacteria</taxon>
        <taxon>Rhodobacterales</taxon>
        <taxon>Roseobacteraceae</taxon>
    </lineage>
</organism>
<reference evidence="6 7" key="1">
    <citation type="submission" date="2019-04" db="EMBL/GenBank/DDBJ databases">
        <title>Genome sequence of Pelagicola litoralis CL-ES2.</title>
        <authorList>
            <person name="Cao J."/>
        </authorList>
    </citation>
    <scope>NUCLEOTIDE SEQUENCE [LARGE SCALE GENOMIC DNA]</scope>
    <source>
        <strain evidence="6 7">CL-ES2</strain>
    </source>
</reference>
<accession>A0A4U7N4S3</accession>
<dbReference type="CDD" id="cd00340">
    <property type="entry name" value="GSH_Peroxidase"/>
    <property type="match status" value="1"/>
</dbReference>
<dbReference type="RefSeq" id="WP_138016181.1">
    <property type="nucleotide sequence ID" value="NZ_SULI01000009.1"/>
</dbReference>
<dbReference type="Pfam" id="PF00255">
    <property type="entry name" value="GSHPx"/>
    <property type="match status" value="1"/>
</dbReference>
<sequence length="173" mass="19233">MFRPLLILMLILIGFQVKALELEAPFDSIDGGTLRLSDWRGQPILVVNTASRCSYTKQYGGLQDLYDLYRDSGLVVLAVPSNDFRQELASNAEVKDFCELRYDIDMPMTGISAVIGPQAHPFFASLKADAGFEPAWNFNKVLIGPDGELVATYSSKVKPQSSRLKRDIESLLN</sequence>
<dbReference type="PROSITE" id="PS51355">
    <property type="entry name" value="GLUTATHIONE_PEROXID_3"/>
    <property type="match status" value="1"/>
</dbReference>
<keyword evidence="7" id="KW-1185">Reference proteome</keyword>
<dbReference type="PANTHER" id="PTHR11592:SF78">
    <property type="entry name" value="GLUTATHIONE PEROXIDASE"/>
    <property type="match status" value="1"/>
</dbReference>
<dbReference type="InterPro" id="IPR036249">
    <property type="entry name" value="Thioredoxin-like_sf"/>
</dbReference>
<dbReference type="AlphaFoldDB" id="A0A4U7N4S3"/>
<dbReference type="PRINTS" id="PR01011">
    <property type="entry name" value="GLUTPROXDASE"/>
</dbReference>
<keyword evidence="2 5" id="KW-0575">Peroxidase</keyword>